<feature type="chain" id="PRO_5017597979" evidence="1">
    <location>
        <begin position="21"/>
        <end position="613"/>
    </location>
</feature>
<evidence type="ECO:0000259" key="2">
    <source>
        <dbReference type="Pfam" id="PF22974"/>
    </source>
</evidence>
<feature type="non-terminal residue" evidence="4">
    <location>
        <position position="613"/>
    </location>
</feature>
<feature type="signal peptide" evidence="1">
    <location>
        <begin position="1"/>
        <end position="20"/>
    </location>
</feature>
<gene>
    <name evidence="4" type="ORF">B7463_g5553</name>
</gene>
<evidence type="ECO:0000259" key="3">
    <source>
        <dbReference type="Pfam" id="PF23865"/>
    </source>
</evidence>
<dbReference type="Proteomes" id="UP000258309">
    <property type="component" value="Unassembled WGS sequence"/>
</dbReference>
<keyword evidence="5" id="KW-1185">Reference proteome</keyword>
<dbReference type="OrthoDB" id="5382170at2759"/>
<protein>
    <submittedName>
        <fullName evidence="4">Uncharacterized protein</fullName>
    </submittedName>
</protein>
<evidence type="ECO:0000313" key="5">
    <source>
        <dbReference type="Proteomes" id="UP000258309"/>
    </source>
</evidence>
<dbReference type="InterPro" id="IPR054293">
    <property type="entry name" value="DUF7029"/>
</dbReference>
<feature type="domain" description="DUF7223" evidence="3">
    <location>
        <begin position="265"/>
        <end position="467"/>
    </location>
</feature>
<name>A0A3E2HBN4_SCYLI</name>
<organism evidence="4 5">
    <name type="scientific">Scytalidium lignicola</name>
    <name type="common">Hyphomycete</name>
    <dbReference type="NCBI Taxonomy" id="5539"/>
    <lineage>
        <taxon>Eukaryota</taxon>
        <taxon>Fungi</taxon>
        <taxon>Dikarya</taxon>
        <taxon>Ascomycota</taxon>
        <taxon>Pezizomycotina</taxon>
        <taxon>Leotiomycetes</taxon>
        <taxon>Leotiomycetes incertae sedis</taxon>
        <taxon>Scytalidium</taxon>
    </lineage>
</organism>
<sequence length="613" mass="64729">MGCITKYLLPTLMLVQAITANSLVHSPDIQERDNLSARHYTSLTAVTLRSNVQKREDNFVPKTHCDHHYADHSSVLRGASSRYASTSLEYKLPALTLEDIENYVTGIKCSDSAIIIGFPSQEMLESSKEIWDRTPNFFAVSSHPSCNNDGERAVHMVSSIAYDLDASTAIFSTQKIKWNDSYDSMTVKFGTSRGKFRSDAFRFHDTLRRRQLATSTGVSATPTTNSTVPSATPTSNSSAFDISFSSPADLEIFSLSSGSGSLAESVTVSCKSCTVGGAIEITEGEFTISNSTTAAFKALDFIDNGFFKAVATGMNAHIALDTTLSLSSTQSFDKTLITITPPGFSIPDIAVVGPAFTPHLIGSIKVEGDLDFGYGFDVTIPDSSIIVNIGSLNQSTSTGFNQANISAIPFTANAPEIDLTLSLGLRLQLDLEIDILDRSGHISAGVFLDAPSLSVTISQLAGVNADCEPVNGSTTTSGFLSHIFPNLTHITGEVGIDAGLDIDASLNIPGVDIHTTIGTQTTLFGTTFALPTTCLLWNNQSSAFASPTIDPVVTTGKAGATATGAGNLSGTGGPGSSDNVNAGVRGAVNPISRENPVWFAAGMLLAVFLSFNC</sequence>
<comment type="caution">
    <text evidence="4">The sequence shown here is derived from an EMBL/GenBank/DDBJ whole genome shotgun (WGS) entry which is preliminary data.</text>
</comment>
<dbReference type="EMBL" id="NCSJ02000091">
    <property type="protein sequence ID" value="RFU30780.1"/>
    <property type="molecule type" value="Genomic_DNA"/>
</dbReference>
<accession>A0A3E2HBN4</accession>
<dbReference type="OMA" id="FMIPGIV"/>
<feature type="non-terminal residue" evidence="4">
    <location>
        <position position="1"/>
    </location>
</feature>
<feature type="domain" description="DUF7029" evidence="2">
    <location>
        <begin position="89"/>
        <end position="186"/>
    </location>
</feature>
<dbReference type="AlphaFoldDB" id="A0A3E2HBN4"/>
<dbReference type="STRING" id="5539.A0A3E2HBN4"/>
<dbReference type="InterPro" id="IPR055647">
    <property type="entry name" value="DUF7223"/>
</dbReference>
<reference evidence="4 5" key="1">
    <citation type="submission" date="2018-05" db="EMBL/GenBank/DDBJ databases">
        <title>Draft genome sequence of Scytalidium lignicola DSM 105466, a ubiquitous saprotrophic fungus.</title>
        <authorList>
            <person name="Buettner E."/>
            <person name="Gebauer A.M."/>
            <person name="Hofrichter M."/>
            <person name="Liers C."/>
            <person name="Kellner H."/>
        </authorList>
    </citation>
    <scope>NUCLEOTIDE SEQUENCE [LARGE SCALE GENOMIC DNA]</scope>
    <source>
        <strain evidence="4 5">DSM 105466</strain>
    </source>
</reference>
<evidence type="ECO:0000313" key="4">
    <source>
        <dbReference type="EMBL" id="RFU30780.1"/>
    </source>
</evidence>
<proteinExistence type="predicted"/>
<dbReference type="Pfam" id="PF23865">
    <property type="entry name" value="DUF7223"/>
    <property type="match status" value="1"/>
</dbReference>
<dbReference type="Pfam" id="PF22974">
    <property type="entry name" value="DUF7029"/>
    <property type="match status" value="1"/>
</dbReference>
<evidence type="ECO:0000256" key="1">
    <source>
        <dbReference type="SAM" id="SignalP"/>
    </source>
</evidence>
<keyword evidence="1" id="KW-0732">Signal</keyword>